<dbReference type="EMBL" id="CP159923">
    <property type="protein sequence ID" value="XCO72444.1"/>
    <property type="molecule type" value="Genomic_DNA"/>
</dbReference>
<organism evidence="1">
    <name type="scientific">Wolbachia endosymbiont of Ephestia elutella</name>
    <dbReference type="NCBI Taxonomy" id="3231696"/>
    <lineage>
        <taxon>Bacteria</taxon>
        <taxon>Pseudomonadati</taxon>
        <taxon>Pseudomonadota</taxon>
        <taxon>Alphaproteobacteria</taxon>
        <taxon>Rickettsiales</taxon>
        <taxon>Anaplasmataceae</taxon>
        <taxon>Wolbachieae</taxon>
        <taxon>Wolbachia</taxon>
    </lineage>
</organism>
<evidence type="ECO:0000313" key="1">
    <source>
        <dbReference type="EMBL" id="XCO72444.1"/>
    </source>
</evidence>
<name>A0AAU8MJW5_9RICK</name>
<accession>A0AAU8MJW5</accession>
<dbReference type="AlphaFoldDB" id="A0AAU8MJW5"/>
<protein>
    <submittedName>
        <fullName evidence="1">Uncharacterized protein</fullName>
    </submittedName>
</protein>
<reference evidence="1" key="1">
    <citation type="submission" date="2024-06" db="EMBL/GenBank/DDBJ databases">
        <authorList>
            <person name="Al-Khalidi N."/>
            <person name="Al-Zurfi S.M."/>
            <person name="Lahuf A."/>
        </authorList>
    </citation>
    <scope>NUCLEOTIDE SEQUENCE</scope>
    <source>
        <strain evidence="1">Karbala-1</strain>
    </source>
</reference>
<gene>
    <name evidence="1" type="ORF">ABS251_04735</name>
</gene>
<proteinExistence type="predicted"/>
<sequence>MYSISLFRILIFVLFFNLQLLAQEKTDMFYDQDSGFQLPLPGNMIIDDDNTALIAHYKNDSLIKDSRKVVSFEIDKSDIYHYCIRGDVLISKGDVLEETCYSSYPTFMSFNSKEKVLPDKILIAVVLKINKKMKNAKNNFYLVGQRCFSP</sequence>